<proteinExistence type="predicted"/>
<keyword evidence="2" id="KW-1185">Reference proteome</keyword>
<dbReference type="Proteomes" id="UP001516464">
    <property type="component" value="Unassembled WGS sequence"/>
</dbReference>
<comment type="caution">
    <text evidence="1">The sequence shown here is derived from an EMBL/GenBank/DDBJ whole genome shotgun (WGS) entry which is preliminary data.</text>
</comment>
<sequence length="109" mass="12689">MTIRGLENFEPYFPSSFQNIKSNKLNGATVAIDGFWFIKKYIAQKPLSTILYGKIKDYKIVTEFLDFAKTNRIDILWIWSGKDVAKKETLKCFDSGVSHYMNMEDEKAF</sequence>
<feature type="non-terminal residue" evidence="1">
    <location>
        <position position="109"/>
    </location>
</feature>
<evidence type="ECO:0000313" key="1">
    <source>
        <dbReference type="EMBL" id="KAF7677275.1"/>
    </source>
</evidence>
<reference evidence="1 2" key="1">
    <citation type="submission" date="2019-01" db="EMBL/GenBank/DDBJ databases">
        <title>Genomes sequencing and comparative genomics of infectious freshwater microsporidia, Cucumispora dikerogammari and Thelohania contejeani.</title>
        <authorList>
            <person name="Cormier A."/>
            <person name="Giraud I."/>
            <person name="Wattier R."/>
            <person name="Teixeira M."/>
            <person name="Grandjean F."/>
            <person name="Rigaud T."/>
            <person name="Cordaux R."/>
        </authorList>
    </citation>
    <scope>NUCLEOTIDE SEQUENCE [LARGE SCALE GENOMIC DNA]</scope>
    <source>
        <strain evidence="1">T1</strain>
        <tissue evidence="1">Spores</tissue>
    </source>
</reference>
<evidence type="ECO:0000313" key="2">
    <source>
        <dbReference type="Proteomes" id="UP001516464"/>
    </source>
</evidence>
<name>A0ABQ7HVF2_9MICR</name>
<organism evidence="1 2">
    <name type="scientific">Astathelohania contejeani</name>
    <dbReference type="NCBI Taxonomy" id="164912"/>
    <lineage>
        <taxon>Eukaryota</taxon>
        <taxon>Fungi</taxon>
        <taxon>Fungi incertae sedis</taxon>
        <taxon>Microsporidia</taxon>
        <taxon>Astathelohaniidae</taxon>
        <taxon>Astathelohania</taxon>
    </lineage>
</organism>
<gene>
    <name evidence="1" type="ORF">TCON_2640</name>
</gene>
<dbReference type="EMBL" id="SBIQ01000427">
    <property type="protein sequence ID" value="KAF7677275.1"/>
    <property type="molecule type" value="Genomic_DNA"/>
</dbReference>
<protein>
    <submittedName>
        <fullName evidence="1">Uncharacterized protein</fullName>
    </submittedName>
</protein>
<accession>A0ABQ7HVF2</accession>